<dbReference type="AlphaFoldDB" id="A0A367GPE7"/>
<dbReference type="Proteomes" id="UP000253209">
    <property type="component" value="Unassembled WGS sequence"/>
</dbReference>
<dbReference type="OrthoDB" id="1406466at2"/>
<comment type="caution">
    <text evidence="1">The sequence shown here is derived from an EMBL/GenBank/DDBJ whole genome shotgun (WGS) entry which is preliminary data.</text>
</comment>
<evidence type="ECO:0000313" key="2">
    <source>
        <dbReference type="Proteomes" id="UP000253209"/>
    </source>
</evidence>
<keyword evidence="2" id="KW-1185">Reference proteome</keyword>
<protein>
    <recommendedName>
        <fullName evidence="3">DUF4961 domain-containing protein</fullName>
    </recommendedName>
</protein>
<dbReference type="PROSITE" id="PS51257">
    <property type="entry name" value="PROKAR_LIPOPROTEIN"/>
    <property type="match status" value="1"/>
</dbReference>
<proteinExistence type="predicted"/>
<accession>A0A367GPE7</accession>
<name>A0A367GPE7_9SPHI</name>
<evidence type="ECO:0000313" key="1">
    <source>
        <dbReference type="EMBL" id="RCH55354.1"/>
    </source>
</evidence>
<sequence length="345" mass="37980">MIVSKIKIKGKKLYLLAATVIIGLVIQSCFEQPVIVEMPASVKAGENFTIKVKTSLLEVTAPKAGQPRMIIGFLAPKAWDIRKNAVITYESDYDGLGVTQTMTIVPDDQRATVGAEFVDEYANLSWPEVMLKRSGLGGNLKPDVEWVAFWSKPYTVFKGMISNPINVTINVKAGPQNTLVKLGVVVSLTLNTITDGNVNPYKNVFSECFEVTNGTRPLVDFCNPQLTATVPIQGTADDVITIDYDLNIRPVPQLIGTNVYLNARAVTVDDVRINSTSRPLFTRFTDKTGRIEFWPRQLFKLGKGTQLSHIEYFLTNAATATPGEPAVGPNPNDLTEPFFYKIGCE</sequence>
<organism evidence="1 2">
    <name type="scientific">Mucilaginibacter hurinus</name>
    <dbReference type="NCBI Taxonomy" id="2201324"/>
    <lineage>
        <taxon>Bacteria</taxon>
        <taxon>Pseudomonadati</taxon>
        <taxon>Bacteroidota</taxon>
        <taxon>Sphingobacteriia</taxon>
        <taxon>Sphingobacteriales</taxon>
        <taxon>Sphingobacteriaceae</taxon>
        <taxon>Mucilaginibacter</taxon>
    </lineage>
</organism>
<evidence type="ECO:0008006" key="3">
    <source>
        <dbReference type="Google" id="ProtNLM"/>
    </source>
</evidence>
<gene>
    <name evidence="1" type="ORF">DJ568_09240</name>
</gene>
<dbReference type="InterPro" id="IPR032522">
    <property type="entry name" value="DUF4961"/>
</dbReference>
<dbReference type="RefSeq" id="WP_114004976.1">
    <property type="nucleotide sequence ID" value="NZ_QGDC01000004.1"/>
</dbReference>
<dbReference type="Pfam" id="PF16328">
    <property type="entry name" value="DUF4961"/>
    <property type="match status" value="1"/>
</dbReference>
<dbReference type="EMBL" id="QGDC01000004">
    <property type="protein sequence ID" value="RCH55354.1"/>
    <property type="molecule type" value="Genomic_DNA"/>
</dbReference>
<reference evidence="1 2" key="1">
    <citation type="submission" date="2018-05" db="EMBL/GenBank/DDBJ databases">
        <title>Mucilaginibacter hurinus sp. nov., isolated from briquette warehouse soil.</title>
        <authorList>
            <person name="Choi L."/>
        </authorList>
    </citation>
    <scope>NUCLEOTIDE SEQUENCE [LARGE SCALE GENOMIC DNA]</scope>
    <source>
        <strain evidence="1 2">ZR32</strain>
    </source>
</reference>